<dbReference type="AlphaFoldDB" id="A0A843VG06"/>
<feature type="domain" description="SHSP" evidence="5">
    <location>
        <begin position="41"/>
        <end position="161"/>
    </location>
</feature>
<dbReference type="Gene3D" id="2.60.40.790">
    <property type="match status" value="1"/>
</dbReference>
<feature type="compositionally biased region" description="Pro residues" evidence="4">
    <location>
        <begin position="1"/>
        <end position="10"/>
    </location>
</feature>
<keyword evidence="1" id="KW-0346">Stress response</keyword>
<protein>
    <recommendedName>
        <fullName evidence="5">SHSP domain-containing protein</fullName>
    </recommendedName>
</protein>
<evidence type="ECO:0000259" key="5">
    <source>
        <dbReference type="PROSITE" id="PS01031"/>
    </source>
</evidence>
<evidence type="ECO:0000256" key="3">
    <source>
        <dbReference type="RuleBase" id="RU003616"/>
    </source>
</evidence>
<dbReference type="OrthoDB" id="1431247at2759"/>
<dbReference type="PROSITE" id="PS01031">
    <property type="entry name" value="SHSP"/>
    <property type="match status" value="1"/>
</dbReference>
<evidence type="ECO:0000256" key="2">
    <source>
        <dbReference type="PROSITE-ProRule" id="PRU00285"/>
    </source>
</evidence>
<comment type="caution">
    <text evidence="6">The sequence shown here is derived from an EMBL/GenBank/DDBJ whole genome shotgun (WGS) entry which is preliminary data.</text>
</comment>
<evidence type="ECO:0000313" key="7">
    <source>
        <dbReference type="Proteomes" id="UP000652761"/>
    </source>
</evidence>
<reference evidence="6" key="1">
    <citation type="submission" date="2017-07" db="EMBL/GenBank/DDBJ databases">
        <title>Taro Niue Genome Assembly and Annotation.</title>
        <authorList>
            <person name="Atibalentja N."/>
            <person name="Keating K."/>
            <person name="Fields C.J."/>
        </authorList>
    </citation>
    <scope>NUCLEOTIDE SEQUENCE</scope>
    <source>
        <strain evidence="6">Niue_2</strain>
        <tissue evidence="6">Leaf</tissue>
    </source>
</reference>
<evidence type="ECO:0000256" key="1">
    <source>
        <dbReference type="ARBA" id="ARBA00023016"/>
    </source>
</evidence>
<dbReference type="InterPro" id="IPR008978">
    <property type="entry name" value="HSP20-like_chaperone"/>
</dbReference>
<dbReference type="Proteomes" id="UP000652761">
    <property type="component" value="Unassembled WGS sequence"/>
</dbReference>
<dbReference type="InterPro" id="IPR031107">
    <property type="entry name" value="Small_HSP"/>
</dbReference>
<accession>A0A843VG06</accession>
<feature type="region of interest" description="Disordered" evidence="4">
    <location>
        <begin position="1"/>
        <end position="33"/>
    </location>
</feature>
<sequence length="161" mass="17509">MSSPPNPGPGEDPADPFHLEGMDTSAGSPFSTASSIPARCRISFPFQRPTNSGWIETTTAHVFSADVQGFRKEVIQVEVEDGRMLVISFEFNAQQSGEVTDTPQSGGWPFPGNFKYVRRYRMPDNADLDETTAALENDVLTVTVPKAERGSATVRLVEISG</sequence>
<dbReference type="Pfam" id="PF00011">
    <property type="entry name" value="HSP20"/>
    <property type="match status" value="1"/>
</dbReference>
<keyword evidence="7" id="KW-1185">Reference proteome</keyword>
<evidence type="ECO:0000313" key="6">
    <source>
        <dbReference type="EMBL" id="MQL90379.1"/>
    </source>
</evidence>
<dbReference type="SUPFAM" id="SSF49764">
    <property type="entry name" value="HSP20-like chaperones"/>
    <property type="match status" value="1"/>
</dbReference>
<comment type="similarity">
    <text evidence="2 3">Belongs to the small heat shock protein (HSP20) family.</text>
</comment>
<evidence type="ECO:0000256" key="4">
    <source>
        <dbReference type="SAM" id="MobiDB-lite"/>
    </source>
</evidence>
<gene>
    <name evidence="6" type="ORF">Taro_022965</name>
</gene>
<dbReference type="EMBL" id="NMUH01001236">
    <property type="protein sequence ID" value="MQL90379.1"/>
    <property type="molecule type" value="Genomic_DNA"/>
</dbReference>
<dbReference type="PANTHER" id="PTHR11527">
    <property type="entry name" value="HEAT-SHOCK PROTEIN 20 FAMILY MEMBER"/>
    <property type="match status" value="1"/>
</dbReference>
<proteinExistence type="inferred from homology"/>
<organism evidence="6 7">
    <name type="scientific">Colocasia esculenta</name>
    <name type="common">Wild taro</name>
    <name type="synonym">Arum esculentum</name>
    <dbReference type="NCBI Taxonomy" id="4460"/>
    <lineage>
        <taxon>Eukaryota</taxon>
        <taxon>Viridiplantae</taxon>
        <taxon>Streptophyta</taxon>
        <taxon>Embryophyta</taxon>
        <taxon>Tracheophyta</taxon>
        <taxon>Spermatophyta</taxon>
        <taxon>Magnoliopsida</taxon>
        <taxon>Liliopsida</taxon>
        <taxon>Araceae</taxon>
        <taxon>Aroideae</taxon>
        <taxon>Colocasieae</taxon>
        <taxon>Colocasia</taxon>
    </lineage>
</organism>
<dbReference type="InterPro" id="IPR002068">
    <property type="entry name" value="A-crystallin/Hsp20_dom"/>
</dbReference>
<name>A0A843VG06_COLES</name>